<keyword evidence="2" id="KW-1185">Reference proteome</keyword>
<evidence type="ECO:0000313" key="1">
    <source>
        <dbReference type="EMBL" id="MDQ0418620.1"/>
    </source>
</evidence>
<organism evidence="1 2">
    <name type="scientific">Croceifilum oryzae</name>
    <dbReference type="NCBI Taxonomy" id="1553429"/>
    <lineage>
        <taxon>Bacteria</taxon>
        <taxon>Bacillati</taxon>
        <taxon>Bacillota</taxon>
        <taxon>Bacilli</taxon>
        <taxon>Bacillales</taxon>
        <taxon>Thermoactinomycetaceae</taxon>
        <taxon>Croceifilum</taxon>
    </lineage>
</organism>
<dbReference type="EMBL" id="JAUSUV010000015">
    <property type="protein sequence ID" value="MDQ0418620.1"/>
    <property type="molecule type" value="Genomic_DNA"/>
</dbReference>
<gene>
    <name evidence="1" type="ORF">J2Z48_002823</name>
</gene>
<protein>
    <recommendedName>
        <fullName evidence="3">HEAT repeat domain-containing protein</fullName>
    </recommendedName>
</protein>
<name>A0AAJ1TPM9_9BACL</name>
<evidence type="ECO:0008006" key="3">
    <source>
        <dbReference type="Google" id="ProtNLM"/>
    </source>
</evidence>
<accession>A0AAJ1TPM9</accession>
<reference evidence="1 2" key="1">
    <citation type="submission" date="2023-07" db="EMBL/GenBank/DDBJ databases">
        <title>Genomic Encyclopedia of Type Strains, Phase IV (KMG-IV): sequencing the most valuable type-strain genomes for metagenomic binning, comparative biology and taxonomic classification.</title>
        <authorList>
            <person name="Goeker M."/>
        </authorList>
    </citation>
    <scope>NUCLEOTIDE SEQUENCE [LARGE SCALE GENOMIC DNA]</scope>
    <source>
        <strain evidence="1 2">DSM 46876</strain>
    </source>
</reference>
<dbReference type="Proteomes" id="UP001238450">
    <property type="component" value="Unassembled WGS sequence"/>
</dbReference>
<proteinExistence type="predicted"/>
<evidence type="ECO:0000313" key="2">
    <source>
        <dbReference type="Proteomes" id="UP001238450"/>
    </source>
</evidence>
<sequence>MSMMPDLTPNDIRNVLIEKADMVEGLTAPIFNAGKALKALQEGYRNGNTPSFEPLVEVVDASESIRSENPVERALALTILIKGNKLSRDEIWAYTDDESPMVKKVAVQGLGDSFDCIEREKYWNRVHQESSEYGMKEWWAYVLFFTTTKEELEQWMSLVDYKSIDIWICINLFLRKHYPHAPEIDIQPDPDPTLLHSLMYPVLIWYKGWKAVHHRS</sequence>
<dbReference type="RefSeq" id="WP_307254476.1">
    <property type="nucleotide sequence ID" value="NZ_JAUSUV010000015.1"/>
</dbReference>
<dbReference type="AlphaFoldDB" id="A0AAJ1TPM9"/>
<comment type="caution">
    <text evidence="1">The sequence shown here is derived from an EMBL/GenBank/DDBJ whole genome shotgun (WGS) entry which is preliminary data.</text>
</comment>